<comment type="catalytic activity">
    <reaction evidence="13">
        <text>a 1,2-diacyl-sn-glycerol + H2O = a 2-acylglycerol + a fatty acid + H(+)</text>
        <dbReference type="Rhea" id="RHEA:33275"/>
        <dbReference type="ChEBI" id="CHEBI:15377"/>
        <dbReference type="ChEBI" id="CHEBI:15378"/>
        <dbReference type="ChEBI" id="CHEBI:17389"/>
        <dbReference type="ChEBI" id="CHEBI:17815"/>
        <dbReference type="ChEBI" id="CHEBI:28868"/>
        <dbReference type="EC" id="3.1.1.116"/>
    </reaction>
    <physiologicalReaction direction="left-to-right" evidence="13">
        <dbReference type="Rhea" id="RHEA:33276"/>
    </physiologicalReaction>
</comment>
<keyword evidence="10 16" id="KW-1133">Transmembrane helix</keyword>
<gene>
    <name evidence="18" type="ORF">DBRI1063_LOCUS6615</name>
</gene>
<dbReference type="GO" id="GO:0016298">
    <property type="term" value="F:lipase activity"/>
    <property type="evidence" value="ECO:0007669"/>
    <property type="project" value="TreeGrafter"/>
</dbReference>
<comment type="subcellular location">
    <subcellularLocation>
        <location evidence="2">Cell membrane</location>
        <topology evidence="2">Multi-pass membrane protein</topology>
    </subcellularLocation>
</comment>
<organism evidence="18">
    <name type="scientific">Ditylum brightwellii</name>
    <dbReference type="NCBI Taxonomy" id="49249"/>
    <lineage>
        <taxon>Eukaryota</taxon>
        <taxon>Sar</taxon>
        <taxon>Stramenopiles</taxon>
        <taxon>Ochrophyta</taxon>
        <taxon>Bacillariophyta</taxon>
        <taxon>Mediophyceae</taxon>
        <taxon>Lithodesmiophycidae</taxon>
        <taxon>Lithodesmiales</taxon>
        <taxon>Lithodesmiaceae</taxon>
        <taxon>Ditylum</taxon>
    </lineage>
</organism>
<feature type="region of interest" description="Disordered" evidence="15">
    <location>
        <begin position="351"/>
        <end position="371"/>
    </location>
</feature>
<keyword evidence="12 16" id="KW-0472">Membrane</keyword>
<dbReference type="AlphaFoldDB" id="A0A7S2E8I4"/>
<evidence type="ECO:0000256" key="3">
    <source>
        <dbReference type="ARBA" id="ARBA00022475"/>
    </source>
</evidence>
<keyword evidence="8" id="KW-0106">Calcium</keyword>
<evidence type="ECO:0000256" key="13">
    <source>
        <dbReference type="ARBA" id="ARBA00024531"/>
    </source>
</evidence>
<evidence type="ECO:0000256" key="1">
    <source>
        <dbReference type="ARBA" id="ARBA00001913"/>
    </source>
</evidence>
<dbReference type="GO" id="GO:0005886">
    <property type="term" value="C:plasma membrane"/>
    <property type="evidence" value="ECO:0007669"/>
    <property type="project" value="UniProtKB-SubCell"/>
</dbReference>
<evidence type="ECO:0000256" key="9">
    <source>
        <dbReference type="ARBA" id="ARBA00022963"/>
    </source>
</evidence>
<evidence type="ECO:0000256" key="8">
    <source>
        <dbReference type="ARBA" id="ARBA00022837"/>
    </source>
</evidence>
<reference evidence="18" key="1">
    <citation type="submission" date="2021-01" db="EMBL/GenBank/DDBJ databases">
        <authorList>
            <person name="Corre E."/>
            <person name="Pelletier E."/>
            <person name="Niang G."/>
            <person name="Scheremetjew M."/>
            <person name="Finn R."/>
            <person name="Kale V."/>
            <person name="Holt S."/>
            <person name="Cochrane G."/>
            <person name="Meng A."/>
            <person name="Brown T."/>
            <person name="Cohen L."/>
        </authorList>
    </citation>
    <scope>NUCLEOTIDE SEQUENCE</scope>
    <source>
        <strain evidence="18">Pop2</strain>
    </source>
</reference>
<proteinExistence type="predicted"/>
<protein>
    <recommendedName>
        <fullName evidence="14">sn-1-specific diacylglycerol lipase</fullName>
        <ecNumber evidence="14">3.1.1.116</ecNumber>
    </recommendedName>
</protein>
<feature type="transmembrane region" description="Helical" evidence="16">
    <location>
        <begin position="167"/>
        <end position="191"/>
    </location>
</feature>
<keyword evidence="9" id="KW-0442">Lipid degradation</keyword>
<keyword evidence="3" id="KW-1003">Cell membrane</keyword>
<evidence type="ECO:0000313" key="18">
    <source>
        <dbReference type="EMBL" id="CAD9321653.1"/>
    </source>
</evidence>
<evidence type="ECO:0000256" key="14">
    <source>
        <dbReference type="ARBA" id="ARBA00026104"/>
    </source>
</evidence>
<dbReference type="EC" id="3.1.1.116" evidence="14"/>
<keyword evidence="6" id="KW-0479">Metal-binding</keyword>
<dbReference type="GO" id="GO:0016042">
    <property type="term" value="P:lipid catabolic process"/>
    <property type="evidence" value="ECO:0007669"/>
    <property type="project" value="UniProtKB-KW"/>
</dbReference>
<evidence type="ECO:0000256" key="7">
    <source>
        <dbReference type="ARBA" id="ARBA00022801"/>
    </source>
</evidence>
<dbReference type="SUPFAM" id="SSF53474">
    <property type="entry name" value="alpha/beta-Hydrolases"/>
    <property type="match status" value="1"/>
</dbReference>
<evidence type="ECO:0000256" key="15">
    <source>
        <dbReference type="SAM" id="MobiDB-lite"/>
    </source>
</evidence>
<evidence type="ECO:0000256" key="4">
    <source>
        <dbReference type="ARBA" id="ARBA00022553"/>
    </source>
</evidence>
<dbReference type="GO" id="GO:0046872">
    <property type="term" value="F:metal ion binding"/>
    <property type="evidence" value="ECO:0007669"/>
    <property type="project" value="UniProtKB-KW"/>
</dbReference>
<keyword evidence="11" id="KW-0443">Lipid metabolism</keyword>
<evidence type="ECO:0000256" key="16">
    <source>
        <dbReference type="SAM" id="Phobius"/>
    </source>
</evidence>
<dbReference type="EMBL" id="HBGN01010292">
    <property type="protein sequence ID" value="CAD9321653.1"/>
    <property type="molecule type" value="Transcribed_RNA"/>
</dbReference>
<evidence type="ECO:0000256" key="11">
    <source>
        <dbReference type="ARBA" id="ARBA00023098"/>
    </source>
</evidence>
<accession>A0A7S2E8I4</accession>
<sequence>MPALHLFNRRTYLGGDDLQPSSLLTIFVRSLQLFGLILPLFIHIIVTSPNDKDCNGLNHPFPLLLFVYTVCSLSFCLLSAYMEWKVIKCASIGTPTQPGPRLPAIQTLLEWKLGCLTFINLLIVSFGGVCIGYGQSYYATYDGSCNNYTRYEAALNEGDHTGMISRVWLFAPILLFVSQSAELLISILGLIRLFSKDKKSSVEEQYDADVMIPSQHANHPLLQIPHTASNSSLNGSSSITPPSPSFRNYHHQHYHQHHHHELVEEMWSTRCQFWCKCASFSTCYFFGGRNIEHGDYGDISRVLADYFEHNGVLDLVPSDLMVGFGMLHRIQKQRILEARKSVLEEKSVLERGDGINHGNGNNSRVVSPDKSNGVDIGGGVVCNETLLGTTATITPTSPNRSSGLRSSVLSEDSTSMIMTVSRYSQDEESCTSNAEDSSHGCHDNALSFRMTRSPRRSGNNEDDNEVRYEASRRSILTKTNRFDLQTLEEGARYSRFALAIYTWVLYVYMNPMTGLCSLGFTRCRRFGRRLMSSSSADTTDGTATATNGPTPSSPVIGDNCFGAHHAGLLSLLDVSTVSPSDVRYVQLESGFSETPYCIVIDHKWSSVVVSIRGTLSLEDCIVDVLVDPESLEELGREFGFDGEGQFCHAGVLDCTRWIYDDLQRHGILEQLLLGDNAEFPNYQLRIVGHSLGAGCAVLLSCMMRRTYPNLRCLSYSPPGMFITWKLATECRDFVTSFVLDSDFIPRLSVQNMEHLRNEVLELIGRIKVPKIEVIQTLFKETVGHEDGHGCGASLCCCSGETHHGDAEYYAQMNDDMLHPRDSVPQDTAFARKLEQFKLIQSERKRRRGELREVKMYPPGRIVHLVKIGQRKSCLHGLGKCITCGMTNAGSEYTPIWAENDDFNEVVMSPTMWTDHFPNRVCLEIEKVATEAFGLDISGGSVDHHSGSMGETV</sequence>
<comment type="cofactor">
    <cofactor evidence="1">
        <name>Ca(2+)</name>
        <dbReference type="ChEBI" id="CHEBI:29108"/>
    </cofactor>
</comment>
<dbReference type="InterPro" id="IPR052214">
    <property type="entry name" value="DAG_Lipase-Related"/>
</dbReference>
<feature type="transmembrane region" description="Helical" evidence="16">
    <location>
        <begin position="21"/>
        <end position="46"/>
    </location>
</feature>
<keyword evidence="7" id="KW-0378">Hydrolase</keyword>
<evidence type="ECO:0000256" key="10">
    <source>
        <dbReference type="ARBA" id="ARBA00022989"/>
    </source>
</evidence>
<evidence type="ECO:0000259" key="17">
    <source>
        <dbReference type="Pfam" id="PF01764"/>
    </source>
</evidence>
<feature type="transmembrane region" description="Helical" evidence="16">
    <location>
        <begin position="113"/>
        <end position="134"/>
    </location>
</feature>
<evidence type="ECO:0000256" key="5">
    <source>
        <dbReference type="ARBA" id="ARBA00022692"/>
    </source>
</evidence>
<feature type="region of interest" description="Disordered" evidence="15">
    <location>
        <begin position="427"/>
        <end position="466"/>
    </location>
</feature>
<feature type="transmembrane region" description="Helical" evidence="16">
    <location>
        <begin position="496"/>
        <end position="520"/>
    </location>
</feature>
<keyword evidence="5 16" id="KW-0812">Transmembrane</keyword>
<keyword evidence="4" id="KW-0597">Phosphoprotein</keyword>
<dbReference type="InterPro" id="IPR002921">
    <property type="entry name" value="Fungal_lipase-type"/>
</dbReference>
<feature type="domain" description="Fungal lipase-type" evidence="17">
    <location>
        <begin position="608"/>
        <end position="751"/>
    </location>
</feature>
<name>A0A7S2E8I4_9STRA</name>
<dbReference type="Pfam" id="PF01764">
    <property type="entry name" value="Lipase_3"/>
    <property type="match status" value="1"/>
</dbReference>
<dbReference type="PANTHER" id="PTHR45792:SF8">
    <property type="entry name" value="DIACYLGLYCEROL LIPASE-ALPHA"/>
    <property type="match status" value="1"/>
</dbReference>
<evidence type="ECO:0000256" key="6">
    <source>
        <dbReference type="ARBA" id="ARBA00022723"/>
    </source>
</evidence>
<dbReference type="CDD" id="cd00519">
    <property type="entry name" value="Lipase_3"/>
    <property type="match status" value="1"/>
</dbReference>
<evidence type="ECO:0000256" key="12">
    <source>
        <dbReference type="ARBA" id="ARBA00023136"/>
    </source>
</evidence>
<dbReference type="PANTHER" id="PTHR45792">
    <property type="entry name" value="DIACYLGLYCEROL LIPASE HOMOLOG-RELATED"/>
    <property type="match status" value="1"/>
</dbReference>
<feature type="transmembrane region" description="Helical" evidence="16">
    <location>
        <begin position="61"/>
        <end position="81"/>
    </location>
</feature>
<dbReference type="InterPro" id="IPR029058">
    <property type="entry name" value="AB_hydrolase_fold"/>
</dbReference>
<evidence type="ECO:0000256" key="2">
    <source>
        <dbReference type="ARBA" id="ARBA00004651"/>
    </source>
</evidence>
<dbReference type="Gene3D" id="3.40.50.1820">
    <property type="entry name" value="alpha/beta hydrolase"/>
    <property type="match status" value="1"/>
</dbReference>